<organism evidence="2 3">
    <name type="scientific">Amycolatopsis samaneae</name>
    <dbReference type="NCBI Taxonomy" id="664691"/>
    <lineage>
        <taxon>Bacteria</taxon>
        <taxon>Bacillati</taxon>
        <taxon>Actinomycetota</taxon>
        <taxon>Actinomycetes</taxon>
        <taxon>Pseudonocardiales</taxon>
        <taxon>Pseudonocardiaceae</taxon>
        <taxon>Amycolatopsis</taxon>
    </lineage>
</organism>
<comment type="caution">
    <text evidence="2">The sequence shown here is derived from an EMBL/GenBank/DDBJ whole genome shotgun (WGS) entry which is preliminary data.</text>
</comment>
<accession>A0ABW5GHB8</accession>
<proteinExistence type="predicted"/>
<sequence>MSNDGEKDGKHDISGDGDTGRRGNDEDHSTKIDPKKYEQGDGDR</sequence>
<dbReference type="Proteomes" id="UP001597419">
    <property type="component" value="Unassembled WGS sequence"/>
</dbReference>
<name>A0ABW5GHB8_9PSEU</name>
<keyword evidence="3" id="KW-1185">Reference proteome</keyword>
<reference evidence="3" key="1">
    <citation type="journal article" date="2019" name="Int. J. Syst. Evol. Microbiol.">
        <title>The Global Catalogue of Microorganisms (GCM) 10K type strain sequencing project: providing services to taxonomists for standard genome sequencing and annotation.</title>
        <authorList>
            <consortium name="The Broad Institute Genomics Platform"/>
            <consortium name="The Broad Institute Genome Sequencing Center for Infectious Disease"/>
            <person name="Wu L."/>
            <person name="Ma J."/>
        </authorList>
    </citation>
    <scope>NUCLEOTIDE SEQUENCE [LARGE SCALE GENOMIC DNA]</scope>
    <source>
        <strain evidence="3">CGMCC 4.7643</strain>
    </source>
</reference>
<evidence type="ECO:0000313" key="3">
    <source>
        <dbReference type="Proteomes" id="UP001597419"/>
    </source>
</evidence>
<gene>
    <name evidence="2" type="ORF">ACFSYJ_16690</name>
</gene>
<protein>
    <submittedName>
        <fullName evidence="2">Uncharacterized protein</fullName>
    </submittedName>
</protein>
<dbReference type="EMBL" id="JBHUKU010000008">
    <property type="protein sequence ID" value="MFD2460250.1"/>
    <property type="molecule type" value="Genomic_DNA"/>
</dbReference>
<feature type="region of interest" description="Disordered" evidence="1">
    <location>
        <begin position="1"/>
        <end position="44"/>
    </location>
</feature>
<evidence type="ECO:0000313" key="2">
    <source>
        <dbReference type="EMBL" id="MFD2460250.1"/>
    </source>
</evidence>
<evidence type="ECO:0000256" key="1">
    <source>
        <dbReference type="SAM" id="MobiDB-lite"/>
    </source>
</evidence>
<dbReference type="RefSeq" id="WP_345398146.1">
    <property type="nucleotide sequence ID" value="NZ_BAABHG010000009.1"/>
</dbReference>